<gene>
    <name evidence="2" type="primary">mshA_5</name>
    <name evidence="2" type="ORF">Dcae01_02834</name>
</gene>
<dbReference type="InterPro" id="IPR050194">
    <property type="entry name" value="Glycosyltransferase_grp1"/>
</dbReference>
<dbReference type="EMBL" id="BAABQU010000044">
    <property type="protein sequence ID" value="GAA5441298.1"/>
    <property type="molecule type" value="Genomic_DNA"/>
</dbReference>
<dbReference type="CDD" id="cd03801">
    <property type="entry name" value="GT4_PimA-like"/>
    <property type="match status" value="1"/>
</dbReference>
<dbReference type="PANTHER" id="PTHR45947:SF3">
    <property type="entry name" value="SULFOQUINOVOSYL TRANSFERASE SQD2"/>
    <property type="match status" value="1"/>
</dbReference>
<dbReference type="RefSeq" id="WP_345446464.1">
    <property type="nucleotide sequence ID" value="NZ_BAABQU010000044.1"/>
</dbReference>
<reference evidence="2 3" key="1">
    <citation type="submission" date="2024-02" db="EMBL/GenBank/DDBJ databases">
        <title>Deinococcus caeni NBRC 101312.</title>
        <authorList>
            <person name="Ichikawa N."/>
            <person name="Katano-Makiyama Y."/>
            <person name="Hidaka K."/>
        </authorList>
    </citation>
    <scope>NUCLEOTIDE SEQUENCE [LARGE SCALE GENOMIC DNA]</scope>
    <source>
        <strain evidence="2 3">NBRC 101312</strain>
    </source>
</reference>
<keyword evidence="3" id="KW-1185">Reference proteome</keyword>
<evidence type="ECO:0000313" key="2">
    <source>
        <dbReference type="EMBL" id="GAA5441298.1"/>
    </source>
</evidence>
<dbReference type="PANTHER" id="PTHR45947">
    <property type="entry name" value="SULFOQUINOVOSYL TRANSFERASE SQD2"/>
    <property type="match status" value="1"/>
</dbReference>
<feature type="domain" description="Glycosyl transferase family 1" evidence="1">
    <location>
        <begin position="217"/>
        <end position="340"/>
    </location>
</feature>
<dbReference type="InterPro" id="IPR001296">
    <property type="entry name" value="Glyco_trans_1"/>
</dbReference>
<sequence>MNYNDKYEIMISAFALDPNKGTEPGNGWRWAYGMLDHFAHVHVLTRSDNRKGVENFLEKNTTVNVSNLTIHYIDTKKIPIGGSYVLWQIDAFKKAKKIIRNSNIKLIHHVTYGSLQGGSFLWKMQTPFIFGPVGGGQTSPFKMRQIFGKKQIAEGIRTIVTRVIHISPVHRALARWASMVLTTNSDTYKIVNKLGGRNIRMFLDSGIDEDLILRGVKEPSHNLKILWVGRLMPRKGILLAVESLSILKKHVNFEATIVGDGEQLQEAKNLADRLGILDKISFLGQIDHDKVFDMYKEHDILLFTSVRDSFGSQVLEALSQGVPVVCLDHQGVADFLTEEISFKAEIGNYRETVENLTGAILRYASQSSEEKKIMVKDCISFSMQHTWNKRIEDMLKIYSDIL</sequence>
<accession>A0ABP9UEY8</accession>
<dbReference type="Gene3D" id="3.40.50.2000">
    <property type="entry name" value="Glycogen Phosphorylase B"/>
    <property type="match status" value="2"/>
</dbReference>
<comment type="caution">
    <text evidence="2">The sequence shown here is derived from an EMBL/GenBank/DDBJ whole genome shotgun (WGS) entry which is preliminary data.</text>
</comment>
<organism evidence="2 3">
    <name type="scientific">Deinococcus caeni</name>
    <dbReference type="NCBI Taxonomy" id="569127"/>
    <lineage>
        <taxon>Bacteria</taxon>
        <taxon>Thermotogati</taxon>
        <taxon>Deinococcota</taxon>
        <taxon>Deinococci</taxon>
        <taxon>Deinococcales</taxon>
        <taxon>Deinococcaceae</taxon>
        <taxon>Deinococcus</taxon>
    </lineage>
</organism>
<dbReference type="SUPFAM" id="SSF53756">
    <property type="entry name" value="UDP-Glycosyltransferase/glycogen phosphorylase"/>
    <property type="match status" value="1"/>
</dbReference>
<evidence type="ECO:0000313" key="3">
    <source>
        <dbReference type="Proteomes" id="UP001423409"/>
    </source>
</evidence>
<dbReference type="Pfam" id="PF00534">
    <property type="entry name" value="Glycos_transf_1"/>
    <property type="match status" value="1"/>
</dbReference>
<protein>
    <submittedName>
        <fullName evidence="2">D-inositol-3-phosphate glycosyltransferase</fullName>
    </submittedName>
</protein>
<name>A0ABP9UEY8_9DEIO</name>
<dbReference type="Proteomes" id="UP001423409">
    <property type="component" value="Unassembled WGS sequence"/>
</dbReference>
<proteinExistence type="predicted"/>
<evidence type="ECO:0000259" key="1">
    <source>
        <dbReference type="Pfam" id="PF00534"/>
    </source>
</evidence>